<dbReference type="GO" id="GO:0003879">
    <property type="term" value="F:ATP phosphoribosyltransferase activity"/>
    <property type="evidence" value="ECO:0007669"/>
    <property type="project" value="UniProtKB-UniRule"/>
</dbReference>
<evidence type="ECO:0000256" key="6">
    <source>
        <dbReference type="ARBA" id="ARBA00011946"/>
    </source>
</evidence>
<dbReference type="Proteomes" id="UP000076481">
    <property type="component" value="Unassembled WGS sequence"/>
</dbReference>
<keyword evidence="15 18" id="KW-0460">Magnesium</keyword>
<evidence type="ECO:0000256" key="13">
    <source>
        <dbReference type="ARBA" id="ARBA00022741"/>
    </source>
</evidence>
<dbReference type="InterPro" id="IPR013820">
    <property type="entry name" value="ATP_PRibTrfase_cat"/>
</dbReference>
<evidence type="ECO:0000259" key="19">
    <source>
        <dbReference type="Pfam" id="PF01634"/>
    </source>
</evidence>
<dbReference type="NCBIfam" id="TIGR00070">
    <property type="entry name" value="hisG"/>
    <property type="match status" value="1"/>
</dbReference>
<dbReference type="FunFam" id="3.40.190.10:FF:000258">
    <property type="entry name" value="ATP phosphoribosyltransferase"/>
    <property type="match status" value="1"/>
</dbReference>
<keyword evidence="8 18" id="KW-0963">Cytoplasm</keyword>
<comment type="subcellular location">
    <subcellularLocation>
        <location evidence="3 18">Cytoplasm</location>
    </subcellularLocation>
</comment>
<evidence type="ECO:0000256" key="3">
    <source>
        <dbReference type="ARBA" id="ARBA00004496"/>
    </source>
</evidence>
<keyword evidence="10 18" id="KW-0328">Glycosyltransferase</keyword>
<dbReference type="AlphaFoldDB" id="A0A165L0G5"/>
<dbReference type="EMBL" id="LVWG01000036">
    <property type="protein sequence ID" value="KZK73418.1"/>
    <property type="molecule type" value="Genomic_DNA"/>
</dbReference>
<evidence type="ECO:0000256" key="9">
    <source>
        <dbReference type="ARBA" id="ARBA00022605"/>
    </source>
</evidence>
<dbReference type="InterPro" id="IPR020621">
    <property type="entry name" value="ATP-PRT_HisG_long"/>
</dbReference>
<comment type="function">
    <text evidence="17 18">Catalyzes the condensation of ATP and 5-phosphoribose 1-diphosphate to form N'-(5'-phosphoribosyl)-ATP (PR-ATP). Has a crucial role in the pathway because the rate of histidine biosynthesis seems to be controlled primarily by regulation of HisG enzymatic activity.</text>
</comment>
<evidence type="ECO:0000256" key="11">
    <source>
        <dbReference type="ARBA" id="ARBA00022679"/>
    </source>
</evidence>
<keyword evidence="12 18" id="KW-0479">Metal-binding</keyword>
<dbReference type="GO" id="GO:0005737">
    <property type="term" value="C:cytoplasm"/>
    <property type="evidence" value="ECO:0007669"/>
    <property type="project" value="UniProtKB-SubCell"/>
</dbReference>
<evidence type="ECO:0000256" key="15">
    <source>
        <dbReference type="ARBA" id="ARBA00022842"/>
    </source>
</evidence>
<evidence type="ECO:0000256" key="5">
    <source>
        <dbReference type="ARBA" id="ARBA00007955"/>
    </source>
</evidence>
<dbReference type="GO" id="GO:0000105">
    <property type="term" value="P:L-histidine biosynthetic process"/>
    <property type="evidence" value="ECO:0007669"/>
    <property type="project" value="UniProtKB-UniRule"/>
</dbReference>
<dbReference type="SUPFAM" id="SSF54913">
    <property type="entry name" value="GlnB-like"/>
    <property type="match status" value="1"/>
</dbReference>
<comment type="similarity">
    <text evidence="5 18">Belongs to the ATP phosphoribosyltransferase family. Long subfamily.</text>
</comment>
<comment type="pathway">
    <text evidence="4 18">Amino-acid biosynthesis; L-histidine biosynthesis; L-histidine from 5-phospho-alpha-D-ribose 1-diphosphate: step 1/9.</text>
</comment>
<name>A0A165L0G5_PELLU</name>
<sequence>MSNLNKVLKLGLPKGSLQDSTIDLFAHAGFHFSVQSRSYFPSIDDDELEAILIRAQEMAHYVQLGAFDVGLTGKDWIIETDADVVEVADLVYSKASMRPVRWVLAVPENSPVKTVKDLEGKHIATEVVNITKKYLAANGVNASVEFSWGATEVKPPDLADAIVEVTETGSSLRANKLRIVETILESNTKLIANRKSWEDPWKREKIESMALLLQGAINAQGKVGLKMNAPKEALEKITAIIPALRQPTVSHLANDQWVALEVIVTEKIVRKLIPELKRAGAEGIFEYDINKLID</sequence>
<proteinExistence type="inferred from homology"/>
<keyword evidence="11 18" id="KW-0808">Transferase</keyword>
<dbReference type="Gene3D" id="3.40.190.10">
    <property type="entry name" value="Periplasmic binding protein-like II"/>
    <property type="match status" value="2"/>
</dbReference>
<evidence type="ECO:0000256" key="1">
    <source>
        <dbReference type="ARBA" id="ARBA00000915"/>
    </source>
</evidence>
<dbReference type="InterPro" id="IPR015867">
    <property type="entry name" value="N-reg_PII/ATP_PRibTrfase_C"/>
</dbReference>
<dbReference type="Pfam" id="PF08029">
    <property type="entry name" value="HisG_C"/>
    <property type="match status" value="1"/>
</dbReference>
<reference evidence="21 22" key="1">
    <citation type="submission" date="2016-03" db="EMBL/GenBank/DDBJ databases">
        <title>Speciation and ecological success in dimly lit waters: horizontal gene transfer in a green sulfur bacteria bloom unveiled by metagenomic assembly.</title>
        <authorList>
            <person name="Llorens-Mares T."/>
            <person name="Liu Z."/>
            <person name="Allen L.Z."/>
            <person name="Rusch D.B."/>
            <person name="Craig M.T."/>
            <person name="Dupont C.L."/>
            <person name="Bryant D.A."/>
            <person name="Casamayor E.O."/>
        </authorList>
    </citation>
    <scope>NUCLEOTIDE SEQUENCE [LARGE SCALE GENOMIC DNA]</scope>
    <source>
        <strain evidence="21">CIII</strain>
    </source>
</reference>
<evidence type="ECO:0000313" key="21">
    <source>
        <dbReference type="EMBL" id="KZK73418.1"/>
    </source>
</evidence>
<evidence type="ECO:0000256" key="2">
    <source>
        <dbReference type="ARBA" id="ARBA00001946"/>
    </source>
</evidence>
<dbReference type="NCBIfam" id="TIGR03455">
    <property type="entry name" value="HisG_C-term"/>
    <property type="match status" value="1"/>
</dbReference>
<feature type="domain" description="Histidine biosynthesis HisG C-terminal" evidence="20">
    <location>
        <begin position="219"/>
        <end position="291"/>
    </location>
</feature>
<dbReference type="PANTHER" id="PTHR21403">
    <property type="entry name" value="ATP PHOSPHORIBOSYLTRANSFERASE ATP-PRTASE"/>
    <property type="match status" value="1"/>
</dbReference>
<protein>
    <recommendedName>
        <fullName evidence="7 18">ATP phosphoribosyltransferase</fullName>
        <shortName evidence="18">ATP-PRT</shortName>
        <shortName evidence="18">ATP-PRTase</shortName>
        <ecNumber evidence="6 18">2.4.2.17</ecNumber>
    </recommendedName>
</protein>
<dbReference type="Pfam" id="PF01634">
    <property type="entry name" value="HisG"/>
    <property type="match status" value="1"/>
</dbReference>
<evidence type="ECO:0000256" key="14">
    <source>
        <dbReference type="ARBA" id="ARBA00022840"/>
    </source>
</evidence>
<dbReference type="EC" id="2.4.2.17" evidence="6 18"/>
<dbReference type="InterPro" id="IPR011322">
    <property type="entry name" value="N-reg_PII-like_a/b"/>
</dbReference>
<dbReference type="GO" id="GO:0005524">
    <property type="term" value="F:ATP binding"/>
    <property type="evidence" value="ECO:0007669"/>
    <property type="project" value="UniProtKB-KW"/>
</dbReference>
<dbReference type="InterPro" id="IPR001348">
    <property type="entry name" value="ATP_PRibTrfase_HisG"/>
</dbReference>
<keyword evidence="14 18" id="KW-0067">ATP-binding</keyword>
<evidence type="ECO:0000313" key="22">
    <source>
        <dbReference type="Proteomes" id="UP000076481"/>
    </source>
</evidence>
<feature type="domain" description="ATP phosphoribosyltransferase catalytic" evidence="19">
    <location>
        <begin position="54"/>
        <end position="214"/>
    </location>
</feature>
<dbReference type="GO" id="GO:0000287">
    <property type="term" value="F:magnesium ion binding"/>
    <property type="evidence" value="ECO:0007669"/>
    <property type="project" value="UniProtKB-UniRule"/>
</dbReference>
<organism evidence="21 22">
    <name type="scientific">Pelodictyon luteolum</name>
    <dbReference type="NCBI Taxonomy" id="1100"/>
    <lineage>
        <taxon>Bacteria</taxon>
        <taxon>Pseudomonadati</taxon>
        <taxon>Chlorobiota</taxon>
        <taxon>Chlorobiia</taxon>
        <taxon>Chlorobiales</taxon>
        <taxon>Chlorobiaceae</taxon>
        <taxon>Chlorobium/Pelodictyon group</taxon>
        <taxon>Pelodictyon</taxon>
    </lineage>
</organism>
<dbReference type="RefSeq" id="WP_303682381.1">
    <property type="nucleotide sequence ID" value="NZ_LVWG01000036.1"/>
</dbReference>
<comment type="caution">
    <text evidence="21">The sequence shown here is derived from an EMBL/GenBank/DDBJ whole genome shotgun (WGS) entry which is preliminary data.</text>
</comment>
<dbReference type="UniPathway" id="UPA00031">
    <property type="reaction ID" value="UER00006"/>
</dbReference>
<dbReference type="InterPro" id="IPR013115">
    <property type="entry name" value="HisG_C"/>
</dbReference>
<keyword evidence="13 18" id="KW-0547">Nucleotide-binding</keyword>
<accession>A0A165L0G5</accession>
<evidence type="ECO:0000256" key="17">
    <source>
        <dbReference type="ARBA" id="ARBA00024861"/>
    </source>
</evidence>
<keyword evidence="9 18" id="KW-0028">Amino-acid biosynthesis</keyword>
<keyword evidence="16 18" id="KW-0368">Histidine biosynthesis</keyword>
<evidence type="ECO:0000256" key="16">
    <source>
        <dbReference type="ARBA" id="ARBA00023102"/>
    </source>
</evidence>
<dbReference type="Gene3D" id="3.30.70.120">
    <property type="match status" value="1"/>
</dbReference>
<dbReference type="SUPFAM" id="SSF53850">
    <property type="entry name" value="Periplasmic binding protein-like II"/>
    <property type="match status" value="1"/>
</dbReference>
<evidence type="ECO:0000256" key="18">
    <source>
        <dbReference type="HAMAP-Rule" id="MF_00079"/>
    </source>
</evidence>
<evidence type="ECO:0000259" key="20">
    <source>
        <dbReference type="Pfam" id="PF08029"/>
    </source>
</evidence>
<evidence type="ECO:0000256" key="8">
    <source>
        <dbReference type="ARBA" id="ARBA00022490"/>
    </source>
</evidence>
<gene>
    <name evidence="18" type="primary">hisG</name>
    <name evidence="21" type="ORF">A3K90_01405</name>
</gene>
<evidence type="ECO:0000256" key="7">
    <source>
        <dbReference type="ARBA" id="ARBA00020998"/>
    </source>
</evidence>
<dbReference type="HAMAP" id="MF_00079">
    <property type="entry name" value="HisG_Long"/>
    <property type="match status" value="1"/>
</dbReference>
<dbReference type="FunFam" id="3.30.70.120:FF:000002">
    <property type="entry name" value="ATP phosphoribosyltransferase"/>
    <property type="match status" value="1"/>
</dbReference>
<comment type="activity regulation">
    <text evidence="18">Feedback inhibited by histidine.</text>
</comment>
<evidence type="ECO:0000256" key="4">
    <source>
        <dbReference type="ARBA" id="ARBA00004667"/>
    </source>
</evidence>
<evidence type="ECO:0000256" key="10">
    <source>
        <dbReference type="ARBA" id="ARBA00022676"/>
    </source>
</evidence>
<comment type="cofactor">
    <cofactor evidence="2 18">
        <name>Mg(2+)</name>
        <dbReference type="ChEBI" id="CHEBI:18420"/>
    </cofactor>
</comment>
<evidence type="ECO:0000256" key="12">
    <source>
        <dbReference type="ARBA" id="ARBA00022723"/>
    </source>
</evidence>
<dbReference type="PANTHER" id="PTHR21403:SF10">
    <property type="entry name" value="ATP PHOSPHORIBOSYLTRANSFERASE"/>
    <property type="match status" value="1"/>
</dbReference>
<comment type="catalytic activity">
    <reaction evidence="1 18">
        <text>1-(5-phospho-beta-D-ribosyl)-ATP + diphosphate = 5-phospho-alpha-D-ribose 1-diphosphate + ATP</text>
        <dbReference type="Rhea" id="RHEA:18473"/>
        <dbReference type="ChEBI" id="CHEBI:30616"/>
        <dbReference type="ChEBI" id="CHEBI:33019"/>
        <dbReference type="ChEBI" id="CHEBI:58017"/>
        <dbReference type="ChEBI" id="CHEBI:73183"/>
        <dbReference type="EC" id="2.4.2.17"/>
    </reaction>
</comment>
<dbReference type="CDD" id="cd13593">
    <property type="entry name" value="PBP2_HisGL3"/>
    <property type="match status" value="1"/>
</dbReference>